<comment type="caution">
    <text evidence="2">The sequence shown here is derived from an EMBL/GenBank/DDBJ whole genome shotgun (WGS) entry which is preliminary data.</text>
</comment>
<keyword evidence="3" id="KW-1185">Reference proteome</keyword>
<gene>
    <name evidence="2" type="ORF">PLEPLA_LOCUS26593</name>
</gene>
<dbReference type="Proteomes" id="UP001153269">
    <property type="component" value="Unassembled WGS sequence"/>
</dbReference>
<dbReference type="EMBL" id="CADEAL010002198">
    <property type="protein sequence ID" value="CAB1438710.1"/>
    <property type="molecule type" value="Genomic_DNA"/>
</dbReference>
<evidence type="ECO:0000313" key="2">
    <source>
        <dbReference type="EMBL" id="CAB1438710.1"/>
    </source>
</evidence>
<dbReference type="AlphaFoldDB" id="A0A9N7UT59"/>
<accession>A0A9N7UT59</accession>
<protein>
    <submittedName>
        <fullName evidence="2">Uncharacterized protein</fullName>
    </submittedName>
</protein>
<feature type="non-terminal residue" evidence="2">
    <location>
        <position position="192"/>
    </location>
</feature>
<name>A0A9N7UT59_PLEPL</name>
<organism evidence="2 3">
    <name type="scientific">Pleuronectes platessa</name>
    <name type="common">European plaice</name>
    <dbReference type="NCBI Taxonomy" id="8262"/>
    <lineage>
        <taxon>Eukaryota</taxon>
        <taxon>Metazoa</taxon>
        <taxon>Chordata</taxon>
        <taxon>Craniata</taxon>
        <taxon>Vertebrata</taxon>
        <taxon>Euteleostomi</taxon>
        <taxon>Actinopterygii</taxon>
        <taxon>Neopterygii</taxon>
        <taxon>Teleostei</taxon>
        <taxon>Neoteleostei</taxon>
        <taxon>Acanthomorphata</taxon>
        <taxon>Carangaria</taxon>
        <taxon>Pleuronectiformes</taxon>
        <taxon>Pleuronectoidei</taxon>
        <taxon>Pleuronectidae</taxon>
        <taxon>Pleuronectes</taxon>
    </lineage>
</organism>
<proteinExistence type="predicted"/>
<evidence type="ECO:0000256" key="1">
    <source>
        <dbReference type="SAM" id="MobiDB-lite"/>
    </source>
</evidence>
<evidence type="ECO:0000313" key="3">
    <source>
        <dbReference type="Proteomes" id="UP001153269"/>
    </source>
</evidence>
<feature type="region of interest" description="Disordered" evidence="1">
    <location>
        <begin position="167"/>
        <end position="192"/>
    </location>
</feature>
<reference evidence="2" key="1">
    <citation type="submission" date="2020-03" db="EMBL/GenBank/DDBJ databases">
        <authorList>
            <person name="Weist P."/>
        </authorList>
    </citation>
    <scope>NUCLEOTIDE SEQUENCE</scope>
</reference>
<sequence length="192" mass="20949">MLRKHRHTESGATEETDRTGKDKNFMDFLMVHQPPDMVAHQDVSQYSQWPVCNRLCEVLFSIDEIDLEEIPGSAKEETDSLRSGAKQSGLSNWIGHGTGDAGHIMLGAEQSSSLHPVLVAEAEPHFSFQQELPAGATTAIRIYGARVRAPTLDTHQRPQGHSLSVAKVGAEPEDEPEDSGVLIEGEEVLSGL</sequence>
<feature type="region of interest" description="Disordered" evidence="1">
    <location>
        <begin position="1"/>
        <end position="21"/>
    </location>
</feature>